<feature type="compositionally biased region" description="Low complexity" evidence="6">
    <location>
        <begin position="366"/>
        <end position="378"/>
    </location>
</feature>
<protein>
    <recommendedName>
        <fullName evidence="10">Proteophosphoglycan ppg4</fullName>
    </recommendedName>
</protein>
<feature type="transmembrane region" description="Helical" evidence="7">
    <location>
        <begin position="112"/>
        <end position="135"/>
    </location>
</feature>
<evidence type="ECO:0000256" key="4">
    <source>
        <dbReference type="ARBA" id="ARBA00023136"/>
    </source>
</evidence>
<gene>
    <name evidence="8" type="ORF">Rhopal_005256-T1</name>
</gene>
<reference evidence="8 9" key="1">
    <citation type="submission" date="2021-12" db="EMBL/GenBank/DDBJ databases">
        <title>High titer production of polyol ester of fatty acids by Rhodotorula paludigena BS15 towards product separation-free biomass refinery.</title>
        <authorList>
            <person name="Mano J."/>
            <person name="Ono H."/>
            <person name="Tanaka T."/>
            <person name="Naito K."/>
            <person name="Sushida H."/>
            <person name="Ike M."/>
            <person name="Tokuyasu K."/>
            <person name="Kitaoka M."/>
        </authorList>
    </citation>
    <scope>NUCLEOTIDE SEQUENCE [LARGE SCALE GENOMIC DNA]</scope>
    <source>
        <strain evidence="8 9">BS15</strain>
    </source>
</reference>
<feature type="compositionally biased region" description="Pro residues" evidence="6">
    <location>
        <begin position="397"/>
        <end position="413"/>
    </location>
</feature>
<dbReference type="GO" id="GO:0071944">
    <property type="term" value="C:cell periphery"/>
    <property type="evidence" value="ECO:0007669"/>
    <property type="project" value="UniProtKB-ARBA"/>
</dbReference>
<dbReference type="AlphaFoldDB" id="A0AAV5GHX2"/>
<evidence type="ECO:0000256" key="6">
    <source>
        <dbReference type="SAM" id="MobiDB-lite"/>
    </source>
</evidence>
<evidence type="ECO:0000313" key="8">
    <source>
        <dbReference type="EMBL" id="GJN92226.1"/>
    </source>
</evidence>
<evidence type="ECO:0000313" key="9">
    <source>
        <dbReference type="Proteomes" id="UP001342314"/>
    </source>
</evidence>
<comment type="subcellular location">
    <subcellularLocation>
        <location evidence="1">Membrane</location>
        <topology evidence="1">Single-pass membrane protein</topology>
    </subcellularLocation>
</comment>
<keyword evidence="2 7" id="KW-0812">Transmembrane</keyword>
<accession>A0AAV5GHX2</accession>
<feature type="region of interest" description="Disordered" evidence="6">
    <location>
        <begin position="309"/>
        <end position="343"/>
    </location>
</feature>
<proteinExistence type="predicted"/>
<evidence type="ECO:0000256" key="5">
    <source>
        <dbReference type="SAM" id="Coils"/>
    </source>
</evidence>
<dbReference type="InterPro" id="IPR051694">
    <property type="entry name" value="Immunoregulatory_rcpt-like"/>
</dbReference>
<dbReference type="PANTHER" id="PTHR15549:SF26">
    <property type="entry name" value="AXIAL BUDDING PATTERN PROTEIN 2-RELATED"/>
    <property type="match status" value="1"/>
</dbReference>
<dbReference type="EMBL" id="BQKY01000010">
    <property type="protein sequence ID" value="GJN92226.1"/>
    <property type="molecule type" value="Genomic_DNA"/>
</dbReference>
<dbReference type="GO" id="GO:0016020">
    <property type="term" value="C:membrane"/>
    <property type="evidence" value="ECO:0007669"/>
    <property type="project" value="UniProtKB-SubCell"/>
</dbReference>
<evidence type="ECO:0000256" key="3">
    <source>
        <dbReference type="ARBA" id="ARBA00022989"/>
    </source>
</evidence>
<organism evidence="8 9">
    <name type="scientific">Rhodotorula paludigena</name>
    <dbReference type="NCBI Taxonomy" id="86838"/>
    <lineage>
        <taxon>Eukaryota</taxon>
        <taxon>Fungi</taxon>
        <taxon>Dikarya</taxon>
        <taxon>Basidiomycota</taxon>
        <taxon>Pucciniomycotina</taxon>
        <taxon>Microbotryomycetes</taxon>
        <taxon>Sporidiobolales</taxon>
        <taxon>Sporidiobolaceae</taxon>
        <taxon>Rhodotorula</taxon>
    </lineage>
</organism>
<evidence type="ECO:0000256" key="7">
    <source>
        <dbReference type="SAM" id="Phobius"/>
    </source>
</evidence>
<sequence length="462" mass="48466">MSAPVYDPFVVAPPLTCCESAYLVYGQGQPPYQLDVIATGDSNGTSLESLPLLRRAGVYEWRVDFNEGANITFALTDGTGKSAYSQFRVVQAGEVTTCPKTDYTQQDSSTNVGAIVGGILGALAALALLFAFLWYRRRQRKQRIAAEVRAEGDKVLDADDVALTDGPAGVVRAGTFNLGTLDFTEHRSEEEATLEEKEREIRRLNCLVDRLKLRVRELGGTEDDTAEDDHEARDEPGPLVTAVGKMEIDADGDASALTSPSVMSFDRRGSLSSSFVDYLDYPIHSSASSMAASSSGYLSFRSGGSSDAASAYSRHSSIAPRPFPPPPASLVQQDAPTSPALGPSYPSIVIPAQLSFSPGPSPPSASQPSYSFPSASPSSSSSSSSYAHPFTLRALAAPPPASTHSPGPTPHPAPTAYEPHSPLFDLLVTGIDPASLVLSAAAAAAAAAGRSSPAEGRPKTAP</sequence>
<feature type="coiled-coil region" evidence="5">
    <location>
        <begin position="187"/>
        <end position="214"/>
    </location>
</feature>
<keyword evidence="3 7" id="KW-1133">Transmembrane helix</keyword>
<evidence type="ECO:0008006" key="10">
    <source>
        <dbReference type="Google" id="ProtNLM"/>
    </source>
</evidence>
<feature type="region of interest" description="Disordered" evidence="6">
    <location>
        <begin position="356"/>
        <end position="378"/>
    </location>
</feature>
<name>A0AAV5GHX2_9BASI</name>
<evidence type="ECO:0000256" key="1">
    <source>
        <dbReference type="ARBA" id="ARBA00004167"/>
    </source>
</evidence>
<dbReference type="Proteomes" id="UP001342314">
    <property type="component" value="Unassembled WGS sequence"/>
</dbReference>
<comment type="caution">
    <text evidence="8">The sequence shown here is derived from an EMBL/GenBank/DDBJ whole genome shotgun (WGS) entry which is preliminary data.</text>
</comment>
<feature type="region of interest" description="Disordered" evidence="6">
    <location>
        <begin position="396"/>
        <end position="418"/>
    </location>
</feature>
<keyword evidence="9" id="KW-1185">Reference proteome</keyword>
<keyword evidence="4 7" id="KW-0472">Membrane</keyword>
<evidence type="ECO:0000256" key="2">
    <source>
        <dbReference type="ARBA" id="ARBA00022692"/>
    </source>
</evidence>
<dbReference type="PANTHER" id="PTHR15549">
    <property type="entry name" value="PAIRED IMMUNOGLOBULIN-LIKE TYPE 2 RECEPTOR"/>
    <property type="match status" value="1"/>
</dbReference>
<keyword evidence="5" id="KW-0175">Coiled coil</keyword>